<keyword evidence="1" id="KW-1133">Transmembrane helix</keyword>
<dbReference type="OrthoDB" id="70322at2157"/>
<dbReference type="EMBL" id="CP003929">
    <property type="protein sequence ID" value="AGB36220.1"/>
    <property type="molecule type" value="Genomic_DNA"/>
</dbReference>
<feature type="transmembrane region" description="Helical" evidence="1">
    <location>
        <begin position="51"/>
        <end position="72"/>
    </location>
</feature>
<name>L0JVA5_9EURY</name>
<gene>
    <name evidence="2" type="ORF">Natoc_0354</name>
</gene>
<evidence type="ECO:0008006" key="4">
    <source>
        <dbReference type="Google" id="ProtNLM"/>
    </source>
</evidence>
<keyword evidence="3" id="KW-1185">Reference proteome</keyword>
<evidence type="ECO:0000256" key="1">
    <source>
        <dbReference type="SAM" id="Phobius"/>
    </source>
</evidence>
<organism evidence="2 3">
    <name type="scientific">Natronococcus occultus SP4</name>
    <dbReference type="NCBI Taxonomy" id="694430"/>
    <lineage>
        <taxon>Archaea</taxon>
        <taxon>Methanobacteriati</taxon>
        <taxon>Methanobacteriota</taxon>
        <taxon>Stenosarchaea group</taxon>
        <taxon>Halobacteria</taxon>
        <taxon>Halobacteriales</taxon>
        <taxon>Natrialbaceae</taxon>
        <taxon>Natronococcus</taxon>
    </lineage>
</organism>
<dbReference type="GeneID" id="14405382"/>
<accession>L0JVA5</accession>
<keyword evidence="1" id="KW-0472">Membrane</keyword>
<dbReference type="eggNOG" id="arCOG01330">
    <property type="taxonomic scope" value="Archaea"/>
</dbReference>
<reference evidence="2 3" key="1">
    <citation type="submission" date="2012-11" db="EMBL/GenBank/DDBJ databases">
        <title>FINISHED of Natronococcus occultus SP4, DSM 3396.</title>
        <authorList>
            <consortium name="DOE Joint Genome Institute"/>
            <person name="Eisen J."/>
            <person name="Huntemann M."/>
            <person name="Wei C.-L."/>
            <person name="Han J."/>
            <person name="Detter J.C."/>
            <person name="Han C."/>
            <person name="Tapia R."/>
            <person name="Chen A."/>
            <person name="Kyrpides N."/>
            <person name="Mavromatis K."/>
            <person name="Markowitz V."/>
            <person name="Szeto E."/>
            <person name="Ivanova N."/>
            <person name="Mikhailova N."/>
            <person name="Ovchinnikova G."/>
            <person name="Pagani I."/>
            <person name="Pati A."/>
            <person name="Goodwin L."/>
            <person name="Nordberg H.P."/>
            <person name="Cantor M.N."/>
            <person name="Hua S.X."/>
            <person name="Woyke T."/>
            <person name="Eisen J."/>
            <person name="Klenk H.-P."/>
            <person name="Klenk H.-P."/>
        </authorList>
    </citation>
    <scope>NUCLEOTIDE SEQUENCE [LARGE SCALE GENOMIC DNA]</scope>
    <source>
        <strain evidence="2 3">SP4</strain>
    </source>
</reference>
<protein>
    <recommendedName>
        <fullName evidence="4">Small multi-drug export protein</fullName>
    </recommendedName>
</protein>
<proteinExistence type="predicted"/>
<dbReference type="HOGENOM" id="CLU_117037_0_0_2"/>
<keyword evidence="1" id="KW-0812">Transmembrane</keyword>
<feature type="transmembrane region" description="Helical" evidence="1">
    <location>
        <begin position="105"/>
        <end position="127"/>
    </location>
</feature>
<dbReference type="KEGG" id="nou:Natoc_0354"/>
<dbReference type="AlphaFoldDB" id="L0JVA5"/>
<sequence length="166" mass="17275">MSQAIAFVDAAGALEETGGILRYVLVFLLAMVPAVEPFVVIPAAIGLGLDPVATGAAAFAGSVTAVCLIVCFQEWLVRWWRRRFGGAEDADDGRTGRARRAWERYGLAGFSVLGPILAGIHFAALLAATIDGRPRRVVAWLAVGLGAWTVVLVGGSVAGLSVLGLS</sequence>
<dbReference type="Proteomes" id="UP000010878">
    <property type="component" value="Chromosome"/>
</dbReference>
<dbReference type="InterPro" id="IPR009577">
    <property type="entry name" value="Sm_multidrug_ex"/>
</dbReference>
<dbReference type="RefSeq" id="WP_015319676.1">
    <property type="nucleotide sequence ID" value="NC_019974.1"/>
</dbReference>
<dbReference type="Pfam" id="PF06695">
    <property type="entry name" value="Sm_multidrug_ex"/>
    <property type="match status" value="1"/>
</dbReference>
<dbReference type="STRING" id="694430.Natoc_0354"/>
<feature type="transmembrane region" description="Helical" evidence="1">
    <location>
        <begin position="20"/>
        <end position="45"/>
    </location>
</feature>
<evidence type="ECO:0000313" key="2">
    <source>
        <dbReference type="EMBL" id="AGB36220.1"/>
    </source>
</evidence>
<evidence type="ECO:0000313" key="3">
    <source>
        <dbReference type="Proteomes" id="UP000010878"/>
    </source>
</evidence>
<feature type="transmembrane region" description="Helical" evidence="1">
    <location>
        <begin position="139"/>
        <end position="165"/>
    </location>
</feature>